<proteinExistence type="predicted"/>
<feature type="region of interest" description="Disordered" evidence="1">
    <location>
        <begin position="26"/>
        <end position="50"/>
    </location>
</feature>
<feature type="non-terminal residue" evidence="2">
    <location>
        <position position="1"/>
    </location>
</feature>
<gene>
    <name evidence="2" type="ORF">ATANTOWER_005285</name>
</gene>
<evidence type="ECO:0000313" key="2">
    <source>
        <dbReference type="EMBL" id="MED6251974.1"/>
    </source>
</evidence>
<name>A0ABU7BNS0_9TELE</name>
<dbReference type="Proteomes" id="UP001345963">
    <property type="component" value="Unassembled WGS sequence"/>
</dbReference>
<keyword evidence="3" id="KW-1185">Reference proteome</keyword>
<evidence type="ECO:0000256" key="1">
    <source>
        <dbReference type="SAM" id="MobiDB-lite"/>
    </source>
</evidence>
<accession>A0ABU7BNS0</accession>
<comment type="caution">
    <text evidence="2">The sequence shown here is derived from an EMBL/GenBank/DDBJ whole genome shotgun (WGS) entry which is preliminary data.</text>
</comment>
<sequence length="50" mass="5649">STPQQLTVRARALCWWLGIQEGSLVGKRRSPNREKNTPRAEACLQKKQAS</sequence>
<dbReference type="EMBL" id="JAHUTI010060593">
    <property type="protein sequence ID" value="MED6251974.1"/>
    <property type="molecule type" value="Genomic_DNA"/>
</dbReference>
<protein>
    <submittedName>
        <fullName evidence="2">Uncharacterized protein</fullName>
    </submittedName>
</protein>
<evidence type="ECO:0000313" key="3">
    <source>
        <dbReference type="Proteomes" id="UP001345963"/>
    </source>
</evidence>
<reference evidence="2 3" key="1">
    <citation type="submission" date="2021-07" db="EMBL/GenBank/DDBJ databases">
        <authorList>
            <person name="Palmer J.M."/>
        </authorList>
    </citation>
    <scope>NUCLEOTIDE SEQUENCE [LARGE SCALE GENOMIC DNA]</scope>
    <source>
        <strain evidence="2 3">AT_MEX2019</strain>
        <tissue evidence="2">Muscle</tissue>
    </source>
</reference>
<organism evidence="2 3">
    <name type="scientific">Ataeniobius toweri</name>
    <dbReference type="NCBI Taxonomy" id="208326"/>
    <lineage>
        <taxon>Eukaryota</taxon>
        <taxon>Metazoa</taxon>
        <taxon>Chordata</taxon>
        <taxon>Craniata</taxon>
        <taxon>Vertebrata</taxon>
        <taxon>Euteleostomi</taxon>
        <taxon>Actinopterygii</taxon>
        <taxon>Neopterygii</taxon>
        <taxon>Teleostei</taxon>
        <taxon>Neoteleostei</taxon>
        <taxon>Acanthomorphata</taxon>
        <taxon>Ovalentaria</taxon>
        <taxon>Atherinomorphae</taxon>
        <taxon>Cyprinodontiformes</taxon>
        <taxon>Goodeidae</taxon>
        <taxon>Ataeniobius</taxon>
    </lineage>
</organism>